<evidence type="ECO:0000313" key="2">
    <source>
        <dbReference type="EMBL" id="KGM54260.1"/>
    </source>
</evidence>
<dbReference type="PANTHER" id="PTHR43792">
    <property type="entry name" value="GNAT FAMILY, PUTATIVE (AFU_ORTHOLOGUE AFUA_3G00765)-RELATED-RELATED"/>
    <property type="match status" value="1"/>
</dbReference>
<evidence type="ECO:0000259" key="1">
    <source>
        <dbReference type="Pfam" id="PF13302"/>
    </source>
</evidence>
<proteinExistence type="predicted"/>
<comment type="caution">
    <text evidence="2">The sequence shown here is derived from an EMBL/GenBank/DDBJ whole genome shotgun (WGS) entry which is preliminary data.</text>
</comment>
<dbReference type="eggNOG" id="COG1670">
    <property type="taxonomic scope" value="Bacteria"/>
</dbReference>
<dbReference type="EMBL" id="AVPU01000015">
    <property type="protein sequence ID" value="KGM54260.1"/>
    <property type="molecule type" value="Genomic_DNA"/>
</dbReference>
<dbReference type="InterPro" id="IPR051531">
    <property type="entry name" value="N-acetyltransferase"/>
</dbReference>
<dbReference type="SUPFAM" id="SSF55729">
    <property type="entry name" value="Acyl-CoA N-acyltransferases (Nat)"/>
    <property type="match status" value="1"/>
</dbReference>
<sequence>METSRLRLRLLDAGDEALFCHLYTDPHVMRHILTPLSAEDVARGFMLACNHNTKDRPGHRYWAVEDKASTTSIGLVALQRKGGSAELGVMLREGWWSQGISSEAFVPVLSHAFAGMGLELVYAQRPDDDHALIIDRLLGRFGFVRTPQWAPHGQCRWELPRETWMRRARN</sequence>
<gene>
    <name evidence="2" type="ORF">N800_05070</name>
</gene>
<dbReference type="Pfam" id="PF13302">
    <property type="entry name" value="Acetyltransf_3"/>
    <property type="match status" value="1"/>
</dbReference>
<dbReference type="InterPro" id="IPR000182">
    <property type="entry name" value="GNAT_dom"/>
</dbReference>
<accession>A0A0A0EVI8</accession>
<dbReference type="STRING" id="1385517.N800_05070"/>
<evidence type="ECO:0000313" key="3">
    <source>
        <dbReference type="Proteomes" id="UP000029998"/>
    </source>
</evidence>
<keyword evidence="3" id="KW-1185">Reference proteome</keyword>
<dbReference type="AlphaFoldDB" id="A0A0A0EVI8"/>
<name>A0A0A0EVI8_9GAMM</name>
<reference evidence="2 3" key="1">
    <citation type="submission" date="2013-08" db="EMBL/GenBank/DDBJ databases">
        <title>Genome sequencing of Lysobacter.</title>
        <authorList>
            <person name="Zhang S."/>
            <person name="Wang G."/>
        </authorList>
    </citation>
    <scope>NUCLEOTIDE SEQUENCE [LARGE SCALE GENOMIC DNA]</scope>
    <source>
        <strain evidence="2 3">GH1-9</strain>
    </source>
</reference>
<dbReference type="Gene3D" id="3.40.630.30">
    <property type="match status" value="1"/>
</dbReference>
<dbReference type="PANTHER" id="PTHR43792:SF1">
    <property type="entry name" value="N-ACETYLTRANSFERASE DOMAIN-CONTAINING PROTEIN"/>
    <property type="match status" value="1"/>
</dbReference>
<dbReference type="InterPro" id="IPR016181">
    <property type="entry name" value="Acyl_CoA_acyltransferase"/>
</dbReference>
<protein>
    <recommendedName>
        <fullName evidence="1">N-acetyltransferase domain-containing protein</fullName>
    </recommendedName>
</protein>
<dbReference type="RefSeq" id="WP_036137659.1">
    <property type="nucleotide sequence ID" value="NZ_AVPU01000015.1"/>
</dbReference>
<dbReference type="GO" id="GO:0016747">
    <property type="term" value="F:acyltransferase activity, transferring groups other than amino-acyl groups"/>
    <property type="evidence" value="ECO:0007669"/>
    <property type="project" value="InterPro"/>
</dbReference>
<dbReference type="Proteomes" id="UP000029998">
    <property type="component" value="Unassembled WGS sequence"/>
</dbReference>
<organism evidence="2 3">
    <name type="scientific">Lysobacter daejeonensis GH1-9</name>
    <dbReference type="NCBI Taxonomy" id="1385517"/>
    <lineage>
        <taxon>Bacteria</taxon>
        <taxon>Pseudomonadati</taxon>
        <taxon>Pseudomonadota</taxon>
        <taxon>Gammaproteobacteria</taxon>
        <taxon>Lysobacterales</taxon>
        <taxon>Lysobacteraceae</taxon>
        <taxon>Aerolutibacter</taxon>
    </lineage>
</organism>
<dbReference type="OrthoDB" id="5985151at2"/>
<feature type="domain" description="N-acetyltransferase" evidence="1">
    <location>
        <begin position="5"/>
        <end position="124"/>
    </location>
</feature>